<comment type="caution">
    <text evidence="2">The sequence shown here is derived from an EMBL/GenBank/DDBJ whole genome shotgun (WGS) entry which is preliminary data.</text>
</comment>
<evidence type="ECO:0000313" key="3">
    <source>
        <dbReference type="Proteomes" id="UP001151752"/>
    </source>
</evidence>
<dbReference type="PANTHER" id="PTHR34941:SF1">
    <property type="entry name" value="DEHYDRIN HIRD11"/>
    <property type="match status" value="1"/>
</dbReference>
<protein>
    <submittedName>
        <fullName evidence="2">DEHYDRIN HIRD11</fullName>
    </submittedName>
</protein>
<dbReference type="PANTHER" id="PTHR34941">
    <property type="entry name" value="DEHYDRIN HIRD11"/>
    <property type="match status" value="1"/>
</dbReference>
<feature type="compositionally biased region" description="Basic and acidic residues" evidence="1">
    <location>
        <begin position="214"/>
        <end position="224"/>
    </location>
</feature>
<reference evidence="2" key="2">
    <citation type="journal article" date="2023" name="Int. J. Mol. Sci.">
        <title>De Novo Assembly and Annotation of 11 Diverse Shrub Willow (Salix) Genomes Reveals Novel Gene Organization in Sex-Linked Regions.</title>
        <authorList>
            <person name="Hyden B."/>
            <person name="Feng K."/>
            <person name="Yates T.B."/>
            <person name="Jawdy S."/>
            <person name="Cereghino C."/>
            <person name="Smart L.B."/>
            <person name="Muchero W."/>
        </authorList>
    </citation>
    <scope>NUCLEOTIDE SEQUENCE</scope>
    <source>
        <tissue evidence="2">Shoot tip</tissue>
    </source>
</reference>
<sequence length="245" mass="25312">MAGIMQKIEETFGGKKEEQRKGEPQAGLGQQGHNTQGGYGQQGQQGYNAQGERKEGFVDNIKDKLPGGVGGGGMHKGETQGGYGQQGHNTQGGYGQQGQQGYNAQGERKEGFVDNIKDKLPGGVGGGGMHKGETQGGYGQQGHNIQGGYGQQGQQGYNAQGERKEGFVDNIKDKIPGGGGVGSGGMRKGETQGAYGQQGHNTQGGYGQQGHNAQGERKEGLVDKIKHKIPGCGGGGVDGGGERKK</sequence>
<gene>
    <name evidence="2" type="ORF">OIU74_026763</name>
</gene>
<organism evidence="2 3">
    <name type="scientific">Salix koriyanagi</name>
    <dbReference type="NCBI Taxonomy" id="2511006"/>
    <lineage>
        <taxon>Eukaryota</taxon>
        <taxon>Viridiplantae</taxon>
        <taxon>Streptophyta</taxon>
        <taxon>Embryophyta</taxon>
        <taxon>Tracheophyta</taxon>
        <taxon>Spermatophyta</taxon>
        <taxon>Magnoliopsida</taxon>
        <taxon>eudicotyledons</taxon>
        <taxon>Gunneridae</taxon>
        <taxon>Pentapetalae</taxon>
        <taxon>rosids</taxon>
        <taxon>fabids</taxon>
        <taxon>Malpighiales</taxon>
        <taxon>Salicaceae</taxon>
        <taxon>Saliceae</taxon>
        <taxon>Salix</taxon>
    </lineage>
</organism>
<keyword evidence="3" id="KW-1185">Reference proteome</keyword>
<feature type="compositionally biased region" description="Basic and acidic residues" evidence="1">
    <location>
        <begin position="7"/>
        <end position="23"/>
    </location>
</feature>
<proteinExistence type="predicted"/>
<name>A0A9Q0W032_9ROSI</name>
<feature type="compositionally biased region" description="Basic and acidic residues" evidence="1">
    <location>
        <begin position="51"/>
        <end position="65"/>
    </location>
</feature>
<feature type="compositionally biased region" description="Basic and acidic residues" evidence="1">
    <location>
        <begin position="161"/>
        <end position="175"/>
    </location>
</feature>
<feature type="region of interest" description="Disordered" evidence="1">
    <location>
        <begin position="1"/>
        <end position="245"/>
    </location>
</feature>
<dbReference type="Proteomes" id="UP001151752">
    <property type="component" value="Chromosome 13"/>
</dbReference>
<dbReference type="AlphaFoldDB" id="A0A9Q0W032"/>
<feature type="compositionally biased region" description="Gly residues" evidence="1">
    <location>
        <begin position="176"/>
        <end position="186"/>
    </location>
</feature>
<evidence type="ECO:0000313" key="2">
    <source>
        <dbReference type="EMBL" id="KAJ6757566.1"/>
    </source>
</evidence>
<dbReference type="InterPro" id="IPR039285">
    <property type="entry name" value="HIRD11-like"/>
</dbReference>
<feature type="compositionally biased region" description="Gly residues" evidence="1">
    <location>
        <begin position="67"/>
        <end position="98"/>
    </location>
</feature>
<accession>A0A9Q0W032</accession>
<feature type="compositionally biased region" description="Gly residues" evidence="1">
    <location>
        <begin position="122"/>
        <end position="153"/>
    </location>
</feature>
<dbReference type="GO" id="GO:0046872">
    <property type="term" value="F:metal ion binding"/>
    <property type="evidence" value="ECO:0007669"/>
    <property type="project" value="InterPro"/>
</dbReference>
<evidence type="ECO:0000256" key="1">
    <source>
        <dbReference type="SAM" id="MobiDB-lite"/>
    </source>
</evidence>
<dbReference type="EMBL" id="JAPFFM010000007">
    <property type="protein sequence ID" value="KAJ6757566.1"/>
    <property type="molecule type" value="Genomic_DNA"/>
</dbReference>
<feature type="compositionally biased region" description="Basic and acidic residues" evidence="1">
    <location>
        <begin position="106"/>
        <end position="120"/>
    </location>
</feature>
<reference evidence="2" key="1">
    <citation type="submission" date="2022-11" db="EMBL/GenBank/DDBJ databases">
        <authorList>
            <person name="Hyden B.L."/>
            <person name="Feng K."/>
            <person name="Yates T."/>
            <person name="Jawdy S."/>
            <person name="Smart L.B."/>
            <person name="Muchero W."/>
        </authorList>
    </citation>
    <scope>NUCLEOTIDE SEQUENCE</scope>
    <source>
        <tissue evidence="2">Shoot tip</tissue>
    </source>
</reference>